<accession>A0A5N6E506</accession>
<name>A0A5N6E506_ASPPA</name>
<proteinExistence type="predicted"/>
<protein>
    <submittedName>
        <fullName evidence="2">Uncharacterized protein</fullName>
    </submittedName>
</protein>
<evidence type="ECO:0000313" key="2">
    <source>
        <dbReference type="EMBL" id="KAB8212409.1"/>
    </source>
</evidence>
<keyword evidence="1" id="KW-0472">Membrane</keyword>
<reference evidence="2 3" key="1">
    <citation type="submission" date="2019-04" db="EMBL/GenBank/DDBJ databases">
        <title>Fungal friends and foes A comparative genomics study of 23 Aspergillus species from section Flavi.</title>
        <authorList>
            <consortium name="DOE Joint Genome Institute"/>
            <person name="Kjaerbolling I."/>
            <person name="Vesth T.C."/>
            <person name="Frisvad J.C."/>
            <person name="Nybo J.L."/>
            <person name="Theobald S."/>
            <person name="Kildgaard S."/>
            <person name="Petersen T.I."/>
            <person name="Kuo A."/>
            <person name="Sato A."/>
            <person name="Lyhne E.K."/>
            <person name="Kogle M.E."/>
            <person name="Wiebenga A."/>
            <person name="Kun R.S."/>
            <person name="Lubbers R.J."/>
            <person name="Makela M.R."/>
            <person name="Barry K."/>
            <person name="Chovatia M."/>
            <person name="Clum A."/>
            <person name="Daum C."/>
            <person name="Haridas S."/>
            <person name="He G."/>
            <person name="LaButti K."/>
            <person name="Lipzen A."/>
            <person name="Mondo S."/>
            <person name="Pangilinan J."/>
            <person name="Riley R."/>
            <person name="Salamov A."/>
            <person name="Simmons B.A."/>
            <person name="Magnuson J.K."/>
            <person name="Henrissat B."/>
            <person name="Mortensen U.H."/>
            <person name="Larsen T.O."/>
            <person name="De vries R.P."/>
            <person name="Grigoriev I.V."/>
            <person name="Machida M."/>
            <person name="Baker S.E."/>
            <person name="Andersen M.R."/>
        </authorList>
    </citation>
    <scope>NUCLEOTIDE SEQUENCE [LARGE SCALE GENOMIC DNA]</scope>
    <source>
        <strain evidence="2 3">CBS 117618</strain>
    </source>
</reference>
<dbReference type="EMBL" id="ML734936">
    <property type="protein sequence ID" value="KAB8212409.1"/>
    <property type="molecule type" value="Genomic_DNA"/>
</dbReference>
<sequence length="126" mass="13953">MKRHCCRYGFVSESIQYEVVGDLVPYLCVHVCLAMQLSWILPDISKLLKSPKLCSNTVEQFVYKIMPSLGYLIWTWLIVLVVSGLYTSTVPEAQLYAWNTVRRSDGSGSSSSSSFLGGAGLVLAHS</sequence>
<feature type="transmembrane region" description="Helical" evidence="1">
    <location>
        <begin position="61"/>
        <end position="86"/>
    </location>
</feature>
<keyword evidence="1" id="KW-0812">Transmembrane</keyword>
<dbReference type="VEuPathDB" id="FungiDB:BDV34DRAFT_183933"/>
<gene>
    <name evidence="2" type="ORF">BDV34DRAFT_183933</name>
</gene>
<keyword evidence="1" id="KW-1133">Transmembrane helix</keyword>
<organism evidence="2 3">
    <name type="scientific">Aspergillus parasiticus</name>
    <dbReference type="NCBI Taxonomy" id="5067"/>
    <lineage>
        <taxon>Eukaryota</taxon>
        <taxon>Fungi</taxon>
        <taxon>Dikarya</taxon>
        <taxon>Ascomycota</taxon>
        <taxon>Pezizomycotina</taxon>
        <taxon>Eurotiomycetes</taxon>
        <taxon>Eurotiomycetidae</taxon>
        <taxon>Eurotiales</taxon>
        <taxon>Aspergillaceae</taxon>
        <taxon>Aspergillus</taxon>
        <taxon>Aspergillus subgen. Circumdati</taxon>
    </lineage>
</organism>
<evidence type="ECO:0000256" key="1">
    <source>
        <dbReference type="SAM" id="Phobius"/>
    </source>
</evidence>
<dbReference type="AlphaFoldDB" id="A0A5N6E506"/>
<keyword evidence="3" id="KW-1185">Reference proteome</keyword>
<evidence type="ECO:0000313" key="3">
    <source>
        <dbReference type="Proteomes" id="UP000326532"/>
    </source>
</evidence>
<dbReference type="Proteomes" id="UP000326532">
    <property type="component" value="Unassembled WGS sequence"/>
</dbReference>